<sequence length="126" mass="14205">MGKIDQDKKKQELSSHQLERISWIAGQTKHALLAGIGAVQELEHSMQQEPSAEAAQKLLDEAAQQIAGQPENEQEVAEIKQRLAKLILAWDEIESQLEYLVDAQREFEGDESLWDQAEPPPLPRPN</sequence>
<reference evidence="1" key="1">
    <citation type="submission" date="2015-04" db="EMBL/GenBank/DDBJ databases">
        <authorList>
            <person name="Syromyatnikov M.Y."/>
            <person name="Popov V.N."/>
        </authorList>
    </citation>
    <scope>NUCLEOTIDE SEQUENCE</scope>
    <source>
        <strain evidence="1">MO-1</strain>
    </source>
</reference>
<gene>
    <name evidence="1" type="ORF">MAGMO_0317</name>
</gene>
<name>A0A1S7LCE4_MAGMO</name>
<accession>A0A1S7LCE4</accession>
<protein>
    <submittedName>
        <fullName evidence="1">Uncharacterized protein</fullName>
    </submittedName>
</protein>
<evidence type="ECO:0000313" key="1">
    <source>
        <dbReference type="EMBL" id="CRH04530.1"/>
    </source>
</evidence>
<dbReference type="AlphaFoldDB" id="A0A1S7LCE4"/>
<proteinExistence type="predicted"/>
<organism evidence="1">
    <name type="scientific">Magnetococcus massalia (strain MO-1)</name>
    <dbReference type="NCBI Taxonomy" id="451514"/>
    <lineage>
        <taxon>Bacteria</taxon>
        <taxon>Pseudomonadati</taxon>
        <taxon>Pseudomonadota</taxon>
        <taxon>Magnetococcia</taxon>
        <taxon>Magnetococcales</taxon>
        <taxon>Magnetococcaceae</taxon>
        <taxon>Magnetococcus</taxon>
    </lineage>
</organism>
<dbReference type="EMBL" id="LO017727">
    <property type="protein sequence ID" value="CRH04530.1"/>
    <property type="molecule type" value="Genomic_DNA"/>
</dbReference>